<dbReference type="Proteomes" id="UP001529510">
    <property type="component" value="Unassembled WGS sequence"/>
</dbReference>
<feature type="non-terminal residue" evidence="7">
    <location>
        <position position="54"/>
    </location>
</feature>
<dbReference type="PANTHER" id="PTHR11267:SF13">
    <property type="entry name" value="EOMESODERMIN HOMOLOG"/>
    <property type="match status" value="1"/>
</dbReference>
<dbReference type="InterPro" id="IPR036960">
    <property type="entry name" value="T-box_sf"/>
</dbReference>
<dbReference type="GO" id="GO:0003677">
    <property type="term" value="F:DNA binding"/>
    <property type="evidence" value="ECO:0007669"/>
    <property type="project" value="UniProtKB-UniRule"/>
</dbReference>
<dbReference type="GO" id="GO:0009653">
    <property type="term" value="P:anatomical structure morphogenesis"/>
    <property type="evidence" value="ECO:0007669"/>
    <property type="project" value="UniProtKB-ARBA"/>
</dbReference>
<evidence type="ECO:0000313" key="8">
    <source>
        <dbReference type="Proteomes" id="UP001529510"/>
    </source>
</evidence>
<dbReference type="InterPro" id="IPR008967">
    <property type="entry name" value="p53-like_TF_DNA-bd_sf"/>
</dbReference>
<organism evidence="7 8">
    <name type="scientific">Cirrhinus mrigala</name>
    <name type="common">Mrigala</name>
    <dbReference type="NCBI Taxonomy" id="683832"/>
    <lineage>
        <taxon>Eukaryota</taxon>
        <taxon>Metazoa</taxon>
        <taxon>Chordata</taxon>
        <taxon>Craniata</taxon>
        <taxon>Vertebrata</taxon>
        <taxon>Euteleostomi</taxon>
        <taxon>Actinopterygii</taxon>
        <taxon>Neopterygii</taxon>
        <taxon>Teleostei</taxon>
        <taxon>Ostariophysi</taxon>
        <taxon>Cypriniformes</taxon>
        <taxon>Cyprinidae</taxon>
        <taxon>Labeoninae</taxon>
        <taxon>Labeonini</taxon>
        <taxon>Cirrhinus</taxon>
    </lineage>
</organism>
<evidence type="ECO:0000256" key="2">
    <source>
        <dbReference type="ARBA" id="ARBA00023125"/>
    </source>
</evidence>
<dbReference type="InterPro" id="IPR046360">
    <property type="entry name" value="T-box_DNA-bd"/>
</dbReference>
<evidence type="ECO:0000256" key="1">
    <source>
        <dbReference type="ARBA" id="ARBA00023015"/>
    </source>
</evidence>
<sequence>MFPFLSFNITGLSLTTHYNVFVEIVLADPNHWRFQGGKWVTCGKADNNMQGTED</sequence>
<dbReference type="PROSITE" id="PS50252">
    <property type="entry name" value="TBOX_3"/>
    <property type="match status" value="1"/>
</dbReference>
<protein>
    <recommendedName>
        <fullName evidence="6">T-box domain-containing protein</fullName>
    </recommendedName>
</protein>
<evidence type="ECO:0000256" key="3">
    <source>
        <dbReference type="ARBA" id="ARBA00023163"/>
    </source>
</evidence>
<keyword evidence="1" id="KW-0805">Transcription regulation</keyword>
<proteinExistence type="predicted"/>
<comment type="caution">
    <text evidence="5">Lacks conserved residue(s) required for the propagation of feature annotation.</text>
</comment>
<accession>A0ABD0PBL1</accession>
<gene>
    <name evidence="7" type="ORF">M9458_031411</name>
</gene>
<evidence type="ECO:0000313" key="7">
    <source>
        <dbReference type="EMBL" id="KAL0171100.1"/>
    </source>
</evidence>
<dbReference type="EMBL" id="JAMKFB020000016">
    <property type="protein sequence ID" value="KAL0171100.1"/>
    <property type="molecule type" value="Genomic_DNA"/>
</dbReference>
<name>A0ABD0PBL1_CIRMR</name>
<dbReference type="AlphaFoldDB" id="A0ABD0PBL1"/>
<dbReference type="InterPro" id="IPR001699">
    <property type="entry name" value="TF_T-box"/>
</dbReference>
<evidence type="ECO:0000259" key="6">
    <source>
        <dbReference type="PROSITE" id="PS50252"/>
    </source>
</evidence>
<dbReference type="Pfam" id="PF00907">
    <property type="entry name" value="T-box"/>
    <property type="match status" value="1"/>
</dbReference>
<keyword evidence="3" id="KW-0804">Transcription</keyword>
<dbReference type="Gene3D" id="2.60.40.820">
    <property type="entry name" value="Transcription factor, T-box"/>
    <property type="match status" value="1"/>
</dbReference>
<feature type="domain" description="T-box" evidence="6">
    <location>
        <begin position="1"/>
        <end position="54"/>
    </location>
</feature>
<keyword evidence="2 5" id="KW-0238">DNA-binding</keyword>
<reference evidence="7 8" key="1">
    <citation type="submission" date="2024-05" db="EMBL/GenBank/DDBJ databases">
        <title>Genome sequencing and assembly of Indian major carp, Cirrhinus mrigala (Hamilton, 1822).</title>
        <authorList>
            <person name="Mohindra V."/>
            <person name="Chowdhury L.M."/>
            <person name="Lal K."/>
            <person name="Jena J.K."/>
        </authorList>
    </citation>
    <scope>NUCLEOTIDE SEQUENCE [LARGE SCALE GENOMIC DNA]</scope>
    <source>
        <strain evidence="7">CM1030</strain>
        <tissue evidence="7">Blood</tissue>
    </source>
</reference>
<evidence type="ECO:0000256" key="4">
    <source>
        <dbReference type="ARBA" id="ARBA00023242"/>
    </source>
</evidence>
<dbReference type="PANTHER" id="PTHR11267">
    <property type="entry name" value="T-BOX PROTEIN-RELATED"/>
    <property type="match status" value="1"/>
</dbReference>
<evidence type="ECO:0000256" key="5">
    <source>
        <dbReference type="PROSITE-ProRule" id="PRU00201"/>
    </source>
</evidence>
<comment type="caution">
    <text evidence="7">The sequence shown here is derived from an EMBL/GenBank/DDBJ whole genome shotgun (WGS) entry which is preliminary data.</text>
</comment>
<keyword evidence="4 5" id="KW-0539">Nucleus</keyword>
<keyword evidence="8" id="KW-1185">Reference proteome</keyword>
<dbReference type="GO" id="GO:0005634">
    <property type="term" value="C:nucleus"/>
    <property type="evidence" value="ECO:0007669"/>
    <property type="project" value="UniProtKB-SubCell"/>
</dbReference>
<dbReference type="GO" id="GO:0060429">
    <property type="term" value="P:epithelium development"/>
    <property type="evidence" value="ECO:0007669"/>
    <property type="project" value="UniProtKB-ARBA"/>
</dbReference>
<dbReference type="SUPFAM" id="SSF49417">
    <property type="entry name" value="p53-like transcription factors"/>
    <property type="match status" value="1"/>
</dbReference>
<comment type="subcellular location">
    <subcellularLocation>
        <location evidence="5">Nucleus</location>
    </subcellularLocation>
</comment>